<dbReference type="InterPro" id="IPR025398">
    <property type="entry name" value="DUF4371"/>
</dbReference>
<protein>
    <submittedName>
        <fullName evidence="1">Zinc finger MYM-type 1-like</fullName>
    </submittedName>
</protein>
<dbReference type="OrthoDB" id="6613966at2759"/>
<dbReference type="PANTHER" id="PTHR45749:SF21">
    <property type="entry name" value="DUF4371 DOMAIN-CONTAINING PROTEIN"/>
    <property type="match status" value="1"/>
</dbReference>
<dbReference type="Pfam" id="PF14291">
    <property type="entry name" value="DUF4371"/>
    <property type="match status" value="1"/>
</dbReference>
<dbReference type="SUPFAM" id="SSF53098">
    <property type="entry name" value="Ribonuclease H-like"/>
    <property type="match status" value="1"/>
</dbReference>
<dbReference type="Proteomes" id="UP001152795">
    <property type="component" value="Unassembled WGS sequence"/>
</dbReference>
<dbReference type="Pfam" id="PF05699">
    <property type="entry name" value="Dimer_Tnp_hAT"/>
    <property type="match status" value="1"/>
</dbReference>
<dbReference type="AlphaFoldDB" id="A0A7D9DE64"/>
<accession>A0A7D9DE64</accession>
<dbReference type="InterPro" id="IPR012337">
    <property type="entry name" value="RNaseH-like_sf"/>
</dbReference>
<proteinExistence type="predicted"/>
<dbReference type="SMART" id="SM00597">
    <property type="entry name" value="ZnF_TTF"/>
    <property type="match status" value="1"/>
</dbReference>
<evidence type="ECO:0000313" key="2">
    <source>
        <dbReference type="Proteomes" id="UP001152795"/>
    </source>
</evidence>
<dbReference type="InterPro" id="IPR008906">
    <property type="entry name" value="HATC_C_dom"/>
</dbReference>
<dbReference type="GO" id="GO:0046983">
    <property type="term" value="F:protein dimerization activity"/>
    <property type="evidence" value="ECO:0007669"/>
    <property type="project" value="InterPro"/>
</dbReference>
<evidence type="ECO:0000313" key="1">
    <source>
        <dbReference type="EMBL" id="CAB3982689.1"/>
    </source>
</evidence>
<name>A0A7D9DE64_PARCT</name>
<dbReference type="EMBL" id="CACRXK020000533">
    <property type="protein sequence ID" value="CAB3982689.1"/>
    <property type="molecule type" value="Genomic_DNA"/>
</dbReference>
<dbReference type="InterPro" id="IPR006580">
    <property type="entry name" value="Znf_TTF"/>
</dbReference>
<gene>
    <name evidence="1" type="ORF">PACLA_8A071995</name>
</gene>
<organism evidence="1 2">
    <name type="scientific">Paramuricea clavata</name>
    <name type="common">Red gorgonian</name>
    <name type="synonym">Violescent sea-whip</name>
    <dbReference type="NCBI Taxonomy" id="317549"/>
    <lineage>
        <taxon>Eukaryota</taxon>
        <taxon>Metazoa</taxon>
        <taxon>Cnidaria</taxon>
        <taxon>Anthozoa</taxon>
        <taxon>Octocorallia</taxon>
        <taxon>Malacalcyonacea</taxon>
        <taxon>Plexauridae</taxon>
        <taxon>Paramuricea</taxon>
    </lineage>
</organism>
<sequence>MVEDVKESAKVGLQAVHNQTEAESDMLEDSNLIEHDPARRPATLTRNQTKYLIHLGPYQPKLSIYPRNLELTKKGKQSSFSQSWFDDYPYLEYSILANKAYCFVCSIFGKEGDQRERSEKAWIEGIDDWSKMKGSRGKNKPGKLQTHFSCDAHTAAIHDYAIFVREGNHIDELLSKQQRRSIIDDESEKAKNREVIEMLIDVTKTLTRNGIALRGNDSDEDGNFRQIVYLLSRHNPVMKAWLENRSMRKYHTTYLSPQSQNEFISLLGDEVRSQISSCVKDAGFCSVMADTTPDVSHSDELSVAVRYVDVDSCLPKERLVRVVETKDKTGAGQAEDIVKCLELSHIPLSTAMFQTYDSTASMSGRFNGAQQKLSEMLERKIPYTKCTPHGVNLVVEHGCSASPLIGKVFAVLAKIFVFFTDSPKRNQHLKEKSEEVGNYLQLRNLSKTRWTARPESVEAVWRGLEAILSALDAITKTGDPDSKTKAAGLINMILNIDFICGIMFLKNVMYKTKSLADYLQGETVDIASALIAMESTHDCLRRIRMADKEIDDQILAAIEVARNLGADPIADFSRLHRVRRPSRRLDDQPETTAVELTNVSTFYRAEFFKFMDQMCTTLMEKQIGLKDTFNPFLKVLHPETPGTIQNVQELVGAFPSAFSQESSSALHSELSIFFEYALKEHRRMEKERQSQGLEAKPMTCTIAANIALKVAKKHGLFKLVSKLYKLFLTAAPAVVKNERSFSLLKIVKGYSRNKISGERLNDCMILAAEKDITDVVDVTAIAKKWSILKNRRLAIA</sequence>
<reference evidence="1" key="1">
    <citation type="submission" date="2020-04" db="EMBL/GenBank/DDBJ databases">
        <authorList>
            <person name="Alioto T."/>
            <person name="Alioto T."/>
            <person name="Gomez Garrido J."/>
        </authorList>
    </citation>
    <scope>NUCLEOTIDE SEQUENCE</scope>
    <source>
        <strain evidence="1">A484AB</strain>
    </source>
</reference>
<dbReference type="PANTHER" id="PTHR45749">
    <property type="match status" value="1"/>
</dbReference>
<comment type="caution">
    <text evidence="1">The sequence shown here is derived from an EMBL/GenBank/DDBJ whole genome shotgun (WGS) entry which is preliminary data.</text>
</comment>
<keyword evidence="2" id="KW-1185">Reference proteome</keyword>